<dbReference type="SUPFAM" id="SSF101327">
    <property type="entry name" value="YgfB-like"/>
    <property type="match status" value="1"/>
</dbReference>
<evidence type="ECO:0000313" key="1">
    <source>
        <dbReference type="EMBL" id="WAV91501.1"/>
    </source>
</evidence>
<protein>
    <submittedName>
        <fullName evidence="1">YecA family protein</fullName>
    </submittedName>
</protein>
<dbReference type="InterPro" id="IPR036255">
    <property type="entry name" value="YgfB-like_sf"/>
</dbReference>
<dbReference type="Pfam" id="PF03695">
    <property type="entry name" value="UPF0149"/>
    <property type="match status" value="1"/>
</dbReference>
<name>A0A9E9NTN0_9BURK</name>
<proteinExistence type="predicted"/>
<gene>
    <name evidence="1" type="ORF">NB646_01680</name>
</gene>
<accession>A0A9E9NTN0</accession>
<sequence>MSNQNSDNEKENAAAMLSALDDFLNHKEASPKLSNQQLDALEHYLDSHASENAMHMEVLDGFLCALITSPVPVSAKEYLPVIFGGKMPEFKNQEESDQIMGALAQHWEHIDSVLKRNDEYYPFLYADPDGKCGANEWAYGFILGMDMRRDSWKEMVEAGKQEGLLTPILTLYSEYIPEISGCQQIPADEREELVTKMISNLPRIYEHFEEEREKNKSSSSLH</sequence>
<dbReference type="Proteomes" id="UP001164819">
    <property type="component" value="Chromosome"/>
</dbReference>
<dbReference type="InterPro" id="IPR011978">
    <property type="entry name" value="YgfB-like"/>
</dbReference>
<reference evidence="1" key="1">
    <citation type="journal article" date="2022" name="Front. Microbiol.">
        <title>New perspectives on an old grouping: The genomic and phenotypic variability of Oxalobacter formigenes and the implications for calcium oxalate stone prevention.</title>
        <authorList>
            <person name="Chmiel J.A."/>
            <person name="Carr C."/>
            <person name="Stuivenberg G.A."/>
            <person name="Venema R."/>
            <person name="Chanyi R.M."/>
            <person name="Al K.F."/>
            <person name="Giguere D."/>
            <person name="Say H."/>
            <person name="Akouris P.P."/>
            <person name="Dominguez Romero S.A."/>
            <person name="Kwong A."/>
            <person name="Tai V."/>
            <person name="Koval S.F."/>
            <person name="Razvi H."/>
            <person name="Bjazevic J."/>
            <person name="Burton J.P."/>
        </authorList>
    </citation>
    <scope>NUCLEOTIDE SEQUENCE</scope>
    <source>
        <strain evidence="1">OxK</strain>
    </source>
</reference>
<dbReference type="NCBIfam" id="TIGR02292">
    <property type="entry name" value="ygfB_yecA"/>
    <property type="match status" value="1"/>
</dbReference>
<dbReference type="Gene3D" id="1.20.120.740">
    <property type="entry name" value="YgfB uncharacterised protein family UPF0149, PF03695"/>
    <property type="match status" value="1"/>
</dbReference>
<dbReference type="AlphaFoldDB" id="A0A9E9NTN0"/>
<dbReference type="EMBL" id="CP098251">
    <property type="protein sequence ID" value="WAV91501.1"/>
    <property type="molecule type" value="Genomic_DNA"/>
</dbReference>
<dbReference type="RefSeq" id="WP_269316075.1">
    <property type="nucleotide sequence ID" value="NZ_CP098251.1"/>
</dbReference>
<organism evidence="1">
    <name type="scientific">Oxalobacter aliiformigenes</name>
    <dbReference type="NCBI Taxonomy" id="2946593"/>
    <lineage>
        <taxon>Bacteria</taxon>
        <taxon>Pseudomonadati</taxon>
        <taxon>Pseudomonadota</taxon>
        <taxon>Betaproteobacteria</taxon>
        <taxon>Burkholderiales</taxon>
        <taxon>Oxalobacteraceae</taxon>
        <taxon>Oxalobacter</taxon>
    </lineage>
</organism>